<accession>A0A8S9ZIC2</accession>
<gene>
    <name evidence="2" type="ORF">Mgra_00007495</name>
</gene>
<protein>
    <submittedName>
        <fullName evidence="2">Uncharacterized protein</fullName>
    </submittedName>
</protein>
<reference evidence="2" key="1">
    <citation type="journal article" date="2020" name="Ecol. Evol.">
        <title>Genome structure and content of the rice root-knot nematode (Meloidogyne graminicola).</title>
        <authorList>
            <person name="Phan N.T."/>
            <person name="Danchin E.G.J."/>
            <person name="Klopp C."/>
            <person name="Perfus-Barbeoch L."/>
            <person name="Kozlowski D.K."/>
            <person name="Koutsovoulos G.D."/>
            <person name="Lopez-Roques C."/>
            <person name="Bouchez O."/>
            <person name="Zahm M."/>
            <person name="Besnard G."/>
            <person name="Bellafiore S."/>
        </authorList>
    </citation>
    <scope>NUCLEOTIDE SEQUENCE</scope>
    <source>
        <strain evidence="2">VN-18</strain>
    </source>
</reference>
<keyword evidence="3" id="KW-1185">Reference proteome</keyword>
<proteinExistence type="predicted"/>
<dbReference type="Proteomes" id="UP000605970">
    <property type="component" value="Unassembled WGS sequence"/>
</dbReference>
<keyword evidence="1" id="KW-1133">Transmembrane helix</keyword>
<dbReference type="EMBL" id="JABEBT010000084">
    <property type="protein sequence ID" value="KAF7633132.1"/>
    <property type="molecule type" value="Genomic_DNA"/>
</dbReference>
<keyword evidence="1" id="KW-0812">Transmembrane</keyword>
<feature type="transmembrane region" description="Helical" evidence="1">
    <location>
        <begin position="6"/>
        <end position="22"/>
    </location>
</feature>
<sequence>MFFEGIFLLNSPPLCIFFLFFYQLPLIKILPLFLTSWELGHLFIFKIFYLSSNLFDYFINISLVGYGN</sequence>
<organism evidence="2 3">
    <name type="scientific">Meloidogyne graminicola</name>
    <dbReference type="NCBI Taxonomy" id="189291"/>
    <lineage>
        <taxon>Eukaryota</taxon>
        <taxon>Metazoa</taxon>
        <taxon>Ecdysozoa</taxon>
        <taxon>Nematoda</taxon>
        <taxon>Chromadorea</taxon>
        <taxon>Rhabditida</taxon>
        <taxon>Tylenchina</taxon>
        <taxon>Tylenchomorpha</taxon>
        <taxon>Tylenchoidea</taxon>
        <taxon>Meloidogynidae</taxon>
        <taxon>Meloidogyninae</taxon>
        <taxon>Meloidogyne</taxon>
    </lineage>
</organism>
<dbReference type="AlphaFoldDB" id="A0A8S9ZIC2"/>
<name>A0A8S9ZIC2_9BILA</name>
<comment type="caution">
    <text evidence="2">The sequence shown here is derived from an EMBL/GenBank/DDBJ whole genome shotgun (WGS) entry which is preliminary data.</text>
</comment>
<evidence type="ECO:0000313" key="2">
    <source>
        <dbReference type="EMBL" id="KAF7633132.1"/>
    </source>
</evidence>
<keyword evidence="1" id="KW-0472">Membrane</keyword>
<evidence type="ECO:0000313" key="3">
    <source>
        <dbReference type="Proteomes" id="UP000605970"/>
    </source>
</evidence>
<evidence type="ECO:0000256" key="1">
    <source>
        <dbReference type="SAM" id="Phobius"/>
    </source>
</evidence>